<sequence>MNSVKLSITVSLDANCGGISATDSSDAMEHLDGEATRMRSSKVLDNSTEKTAKVMPRSNIQTMTPFAKLAAYLGLITSLPFASATFSIARCCTLAVRTGEYKKYIESDGLLPWDVCNLNKEIDYAADNTFPSVMRTMSWVKQYCRGTQYSNTRQWLQPLATYISPYIGLLLLCPVGEEDPHESVQGNALGEIFLALRTALKEYISILGDPASAVFGAASEVYADTVALYSITSLPADRQRAIWVAALAGSLKFSSETGWRRGVVEGSKPTKSVSTGQKATTTPSPPDAEETTRAIIFCMAARTSFASAIFIPVVLTLALNAAAFYDAYAKKGDKDTSLALAYCVWYSWILVPAVAGNCFATVLSPDVARRAFGKVMDFGKGQRVAVALRDRHVNNQFWANWVQQQEGDGKDFVEFAEQLGADVWFWARFCGWKLMGWCCIAIACGAAAAIAWMTPTVGLGCRSFNFILYGLMALGNGFLHIVYSWLTVRGRFQREIGERPILCGLVPTLTIRVVVRWVYWSLVVANSLVMVLGTVFHLVGVFRNCWCDRLTWNDDTLIELNSKTAEAVANANSYWISTAYVVFSIMTLVCISAVVFRQIICRRMDEWMDMGTGGDDDA</sequence>
<name>A0AAN6YQP2_9PEZI</name>
<feature type="transmembrane region" description="Helical" evidence="2">
    <location>
        <begin position="574"/>
        <end position="596"/>
    </location>
</feature>
<accession>A0AAN6YQP2</accession>
<dbReference type="EMBL" id="MU853345">
    <property type="protein sequence ID" value="KAK4111726.1"/>
    <property type="molecule type" value="Genomic_DNA"/>
</dbReference>
<keyword evidence="2" id="KW-0812">Transmembrane</keyword>
<dbReference type="Proteomes" id="UP001302812">
    <property type="component" value="Unassembled WGS sequence"/>
</dbReference>
<protein>
    <submittedName>
        <fullName evidence="3">Uncharacterized protein</fullName>
    </submittedName>
</protein>
<feature type="transmembrane region" description="Helical" evidence="2">
    <location>
        <begin position="305"/>
        <end position="325"/>
    </location>
</feature>
<keyword evidence="4" id="KW-1185">Reference proteome</keyword>
<feature type="transmembrane region" description="Helical" evidence="2">
    <location>
        <begin position="345"/>
        <end position="364"/>
    </location>
</feature>
<evidence type="ECO:0000313" key="3">
    <source>
        <dbReference type="EMBL" id="KAK4111726.1"/>
    </source>
</evidence>
<reference evidence="3" key="1">
    <citation type="journal article" date="2023" name="Mol. Phylogenet. Evol.">
        <title>Genome-scale phylogeny and comparative genomics of the fungal order Sordariales.</title>
        <authorList>
            <person name="Hensen N."/>
            <person name="Bonometti L."/>
            <person name="Westerberg I."/>
            <person name="Brannstrom I.O."/>
            <person name="Guillou S."/>
            <person name="Cros-Aarteil S."/>
            <person name="Calhoun S."/>
            <person name="Haridas S."/>
            <person name="Kuo A."/>
            <person name="Mondo S."/>
            <person name="Pangilinan J."/>
            <person name="Riley R."/>
            <person name="LaButti K."/>
            <person name="Andreopoulos B."/>
            <person name="Lipzen A."/>
            <person name="Chen C."/>
            <person name="Yan M."/>
            <person name="Daum C."/>
            <person name="Ng V."/>
            <person name="Clum A."/>
            <person name="Steindorff A."/>
            <person name="Ohm R.A."/>
            <person name="Martin F."/>
            <person name="Silar P."/>
            <person name="Natvig D.O."/>
            <person name="Lalanne C."/>
            <person name="Gautier V."/>
            <person name="Ament-Velasquez S.L."/>
            <person name="Kruys A."/>
            <person name="Hutchinson M.I."/>
            <person name="Powell A.J."/>
            <person name="Barry K."/>
            <person name="Miller A.N."/>
            <person name="Grigoriev I.V."/>
            <person name="Debuchy R."/>
            <person name="Gladieux P."/>
            <person name="Hiltunen Thoren M."/>
            <person name="Johannesson H."/>
        </authorList>
    </citation>
    <scope>NUCLEOTIDE SEQUENCE</scope>
    <source>
        <strain evidence="3">CBS 508.74</strain>
    </source>
</reference>
<evidence type="ECO:0000313" key="4">
    <source>
        <dbReference type="Proteomes" id="UP001302812"/>
    </source>
</evidence>
<reference evidence="3" key="2">
    <citation type="submission" date="2023-05" db="EMBL/GenBank/DDBJ databases">
        <authorList>
            <consortium name="Lawrence Berkeley National Laboratory"/>
            <person name="Steindorff A."/>
            <person name="Hensen N."/>
            <person name="Bonometti L."/>
            <person name="Westerberg I."/>
            <person name="Brannstrom I.O."/>
            <person name="Guillou S."/>
            <person name="Cros-Aarteil S."/>
            <person name="Calhoun S."/>
            <person name="Haridas S."/>
            <person name="Kuo A."/>
            <person name="Mondo S."/>
            <person name="Pangilinan J."/>
            <person name="Riley R."/>
            <person name="Labutti K."/>
            <person name="Andreopoulos B."/>
            <person name="Lipzen A."/>
            <person name="Chen C."/>
            <person name="Yanf M."/>
            <person name="Daum C."/>
            <person name="Ng V."/>
            <person name="Clum A."/>
            <person name="Ohm R."/>
            <person name="Martin F."/>
            <person name="Silar P."/>
            <person name="Natvig D."/>
            <person name="Lalanne C."/>
            <person name="Gautier V."/>
            <person name="Ament-Velasquez S.L."/>
            <person name="Kruys A."/>
            <person name="Hutchinson M.I."/>
            <person name="Powell A.J."/>
            <person name="Barry K."/>
            <person name="Miller A.N."/>
            <person name="Grigoriev I.V."/>
            <person name="Debuchy R."/>
            <person name="Gladieux P."/>
            <person name="Thoren M.H."/>
            <person name="Johannesson H."/>
        </authorList>
    </citation>
    <scope>NUCLEOTIDE SEQUENCE</scope>
    <source>
        <strain evidence="3">CBS 508.74</strain>
    </source>
</reference>
<comment type="caution">
    <text evidence="3">The sequence shown here is derived from an EMBL/GenBank/DDBJ whole genome shotgun (WGS) entry which is preliminary data.</text>
</comment>
<dbReference type="GeneID" id="89937820"/>
<keyword evidence="2" id="KW-0472">Membrane</keyword>
<keyword evidence="2" id="KW-1133">Transmembrane helix</keyword>
<feature type="transmembrane region" description="Helical" evidence="2">
    <location>
        <begin position="434"/>
        <end position="454"/>
    </location>
</feature>
<dbReference type="AlphaFoldDB" id="A0AAN6YQP2"/>
<feature type="transmembrane region" description="Helical" evidence="2">
    <location>
        <begin position="466"/>
        <end position="486"/>
    </location>
</feature>
<evidence type="ECO:0000256" key="2">
    <source>
        <dbReference type="SAM" id="Phobius"/>
    </source>
</evidence>
<dbReference type="RefSeq" id="XP_064669296.1">
    <property type="nucleotide sequence ID" value="XM_064813695.1"/>
</dbReference>
<proteinExistence type="predicted"/>
<evidence type="ECO:0000256" key="1">
    <source>
        <dbReference type="SAM" id="MobiDB-lite"/>
    </source>
</evidence>
<organism evidence="3 4">
    <name type="scientific">Canariomyces notabilis</name>
    <dbReference type="NCBI Taxonomy" id="2074819"/>
    <lineage>
        <taxon>Eukaryota</taxon>
        <taxon>Fungi</taxon>
        <taxon>Dikarya</taxon>
        <taxon>Ascomycota</taxon>
        <taxon>Pezizomycotina</taxon>
        <taxon>Sordariomycetes</taxon>
        <taxon>Sordariomycetidae</taxon>
        <taxon>Sordariales</taxon>
        <taxon>Chaetomiaceae</taxon>
        <taxon>Canariomyces</taxon>
    </lineage>
</organism>
<feature type="compositionally biased region" description="Polar residues" evidence="1">
    <location>
        <begin position="269"/>
        <end position="282"/>
    </location>
</feature>
<feature type="region of interest" description="Disordered" evidence="1">
    <location>
        <begin position="263"/>
        <end position="288"/>
    </location>
</feature>
<feature type="transmembrane region" description="Helical" evidence="2">
    <location>
        <begin position="517"/>
        <end position="542"/>
    </location>
</feature>
<gene>
    <name evidence="3" type="ORF">N656DRAFT_769339</name>
</gene>